<feature type="compositionally biased region" description="Low complexity" evidence="1">
    <location>
        <begin position="19"/>
        <end position="28"/>
    </location>
</feature>
<reference evidence="2" key="2">
    <citation type="journal article" date="2015" name="Data Brief">
        <title>Shoot transcriptome of the giant reed, Arundo donax.</title>
        <authorList>
            <person name="Barrero R.A."/>
            <person name="Guerrero F.D."/>
            <person name="Moolhuijzen P."/>
            <person name="Goolsby J.A."/>
            <person name="Tidwell J."/>
            <person name="Bellgard S.E."/>
            <person name="Bellgard M.I."/>
        </authorList>
    </citation>
    <scope>NUCLEOTIDE SEQUENCE</scope>
    <source>
        <tissue evidence="2">Shoot tissue taken approximately 20 cm above the soil surface</tissue>
    </source>
</reference>
<organism evidence="2">
    <name type="scientific">Arundo donax</name>
    <name type="common">Giant reed</name>
    <name type="synonym">Donax arundinaceus</name>
    <dbReference type="NCBI Taxonomy" id="35708"/>
    <lineage>
        <taxon>Eukaryota</taxon>
        <taxon>Viridiplantae</taxon>
        <taxon>Streptophyta</taxon>
        <taxon>Embryophyta</taxon>
        <taxon>Tracheophyta</taxon>
        <taxon>Spermatophyta</taxon>
        <taxon>Magnoliopsida</taxon>
        <taxon>Liliopsida</taxon>
        <taxon>Poales</taxon>
        <taxon>Poaceae</taxon>
        <taxon>PACMAD clade</taxon>
        <taxon>Arundinoideae</taxon>
        <taxon>Arundineae</taxon>
        <taxon>Arundo</taxon>
    </lineage>
</organism>
<feature type="region of interest" description="Disordered" evidence="1">
    <location>
        <begin position="1"/>
        <end position="28"/>
    </location>
</feature>
<dbReference type="EMBL" id="GBRH01245294">
    <property type="protein sequence ID" value="JAD52601.1"/>
    <property type="molecule type" value="Transcribed_RNA"/>
</dbReference>
<sequence>MSTGPAHGATPWRLPGACPSTWPSDTPTLSTPSSYRMISCLGRPLLWKIFSSRFFACHVCYV</sequence>
<proteinExistence type="predicted"/>
<reference evidence="2" key="1">
    <citation type="submission" date="2014-09" db="EMBL/GenBank/DDBJ databases">
        <authorList>
            <person name="Magalhaes I.L.F."/>
            <person name="Oliveira U."/>
            <person name="Santos F.R."/>
            <person name="Vidigal T.H.D.A."/>
            <person name="Brescovit A.D."/>
            <person name="Santos A.J."/>
        </authorList>
    </citation>
    <scope>NUCLEOTIDE SEQUENCE</scope>
    <source>
        <tissue evidence="2">Shoot tissue taken approximately 20 cm above the soil surface</tissue>
    </source>
</reference>
<name>A0A0A9AND0_ARUDO</name>
<protein>
    <submittedName>
        <fullName evidence="2">Uncharacterized protein</fullName>
    </submittedName>
</protein>
<dbReference type="AlphaFoldDB" id="A0A0A9AND0"/>
<evidence type="ECO:0000313" key="2">
    <source>
        <dbReference type="EMBL" id="JAD52601.1"/>
    </source>
</evidence>
<accession>A0A0A9AND0</accession>
<evidence type="ECO:0000256" key="1">
    <source>
        <dbReference type="SAM" id="MobiDB-lite"/>
    </source>
</evidence>